<keyword evidence="3" id="KW-0804">Transcription</keyword>
<keyword evidence="1" id="KW-0805">Transcription regulation</keyword>
<dbReference type="SUPFAM" id="SSF46689">
    <property type="entry name" value="Homeodomain-like"/>
    <property type="match status" value="2"/>
</dbReference>
<dbReference type="OrthoDB" id="635259at2"/>
<evidence type="ECO:0000256" key="2">
    <source>
        <dbReference type="ARBA" id="ARBA00023125"/>
    </source>
</evidence>
<accession>A0A1E5SL85</accession>
<dbReference type="AlphaFoldDB" id="A0A1E5SL85"/>
<keyword evidence="6" id="KW-1185">Reference proteome</keyword>
<evidence type="ECO:0000259" key="4">
    <source>
        <dbReference type="PROSITE" id="PS01124"/>
    </source>
</evidence>
<dbReference type="Proteomes" id="UP000095552">
    <property type="component" value="Unassembled WGS sequence"/>
</dbReference>
<dbReference type="InterPro" id="IPR009057">
    <property type="entry name" value="Homeodomain-like_sf"/>
</dbReference>
<dbReference type="RefSeq" id="WP_069835350.1">
    <property type="nucleotide sequence ID" value="NZ_MDGQ01000005.1"/>
</dbReference>
<evidence type="ECO:0000256" key="1">
    <source>
        <dbReference type="ARBA" id="ARBA00023015"/>
    </source>
</evidence>
<dbReference type="PROSITE" id="PS01124">
    <property type="entry name" value="HTH_ARAC_FAMILY_2"/>
    <property type="match status" value="1"/>
</dbReference>
<evidence type="ECO:0000313" key="5">
    <source>
        <dbReference type="EMBL" id="OEJ99887.1"/>
    </source>
</evidence>
<dbReference type="GO" id="GO:0003700">
    <property type="term" value="F:DNA-binding transcription factor activity"/>
    <property type="evidence" value="ECO:0007669"/>
    <property type="project" value="InterPro"/>
</dbReference>
<gene>
    <name evidence="5" type="ORF">BFP71_10080</name>
</gene>
<dbReference type="PRINTS" id="PR00032">
    <property type="entry name" value="HTHARAC"/>
</dbReference>
<dbReference type="InterPro" id="IPR020449">
    <property type="entry name" value="Tscrpt_reg_AraC-type_HTH"/>
</dbReference>
<feature type="domain" description="HTH araC/xylS-type" evidence="4">
    <location>
        <begin position="153"/>
        <end position="255"/>
    </location>
</feature>
<dbReference type="PANTHER" id="PTHR46796">
    <property type="entry name" value="HTH-TYPE TRANSCRIPTIONAL ACTIVATOR RHAS-RELATED"/>
    <property type="match status" value="1"/>
</dbReference>
<dbReference type="GO" id="GO:0043565">
    <property type="term" value="F:sequence-specific DNA binding"/>
    <property type="evidence" value="ECO:0007669"/>
    <property type="project" value="InterPro"/>
</dbReference>
<comment type="caution">
    <text evidence="5">The sequence shown here is derived from an EMBL/GenBank/DDBJ whole genome shotgun (WGS) entry which is preliminary data.</text>
</comment>
<dbReference type="Pfam" id="PF12833">
    <property type="entry name" value="HTH_18"/>
    <property type="match status" value="1"/>
</dbReference>
<dbReference type="InterPro" id="IPR046532">
    <property type="entry name" value="DUF6597"/>
</dbReference>
<evidence type="ECO:0000256" key="3">
    <source>
        <dbReference type="ARBA" id="ARBA00023163"/>
    </source>
</evidence>
<dbReference type="STRING" id="1563681.BFP71_10080"/>
<organism evidence="5 6">
    <name type="scientific">Roseivirga misakiensis</name>
    <dbReference type="NCBI Taxonomy" id="1563681"/>
    <lineage>
        <taxon>Bacteria</taxon>
        <taxon>Pseudomonadati</taxon>
        <taxon>Bacteroidota</taxon>
        <taxon>Cytophagia</taxon>
        <taxon>Cytophagales</taxon>
        <taxon>Roseivirgaceae</taxon>
        <taxon>Roseivirga</taxon>
    </lineage>
</organism>
<dbReference type="InterPro" id="IPR018060">
    <property type="entry name" value="HTH_AraC"/>
</dbReference>
<dbReference type="EMBL" id="MDGQ01000005">
    <property type="protein sequence ID" value="OEJ99887.1"/>
    <property type="molecule type" value="Genomic_DNA"/>
</dbReference>
<name>A0A1E5SL85_9BACT</name>
<protein>
    <recommendedName>
        <fullName evidence="4">HTH araC/xylS-type domain-containing protein</fullName>
    </recommendedName>
</protein>
<dbReference type="InterPro" id="IPR050204">
    <property type="entry name" value="AraC_XylS_family_regulators"/>
</dbReference>
<evidence type="ECO:0000313" key="6">
    <source>
        <dbReference type="Proteomes" id="UP000095552"/>
    </source>
</evidence>
<reference evidence="5 6" key="1">
    <citation type="submission" date="2016-08" db="EMBL/GenBank/DDBJ databases">
        <title>Draft genome of Fabibacter sp. strain SK-8.</title>
        <authorList>
            <person name="Wong S.-K."/>
            <person name="Hamasaki K."/>
            <person name="Yoshizawa S."/>
        </authorList>
    </citation>
    <scope>NUCLEOTIDE SEQUENCE [LARGE SCALE GENOMIC DNA]</scope>
    <source>
        <strain evidence="5 6">SK-8</strain>
    </source>
</reference>
<dbReference type="PANTHER" id="PTHR46796:SF13">
    <property type="entry name" value="HTH-TYPE TRANSCRIPTIONAL ACTIVATOR RHAS"/>
    <property type="match status" value="1"/>
</dbReference>
<sequence>MILQQYKPSPRLQPYIQEYYLLEGNLGGRINDVFFADGCLEIVFNLELDFYRDGEKENWSKVIGQIKEPLHIQAEGKGKSFGIWFTPQGFSKLTGQPAYELTDNAISLDNLFDSSFIESIGDLLLTDDIQSVINHLNIHFEKALNASEMTRKDKILNYAVQCISNQSSDLPLADISDSCGVSIRYLQKIFQNQIGLSPKAFQKITRFQRVLQRLNENSRYSLTQVGYEAGYADQSHFIRDFKAFSGVVPSQYSAQNQPIGQYFMHYR</sequence>
<keyword evidence="2" id="KW-0238">DNA-binding</keyword>
<dbReference type="Gene3D" id="1.10.10.60">
    <property type="entry name" value="Homeodomain-like"/>
    <property type="match status" value="1"/>
</dbReference>
<proteinExistence type="predicted"/>
<dbReference type="Pfam" id="PF20240">
    <property type="entry name" value="DUF6597"/>
    <property type="match status" value="1"/>
</dbReference>
<dbReference type="SMART" id="SM00342">
    <property type="entry name" value="HTH_ARAC"/>
    <property type="match status" value="1"/>
</dbReference>